<dbReference type="Proteomes" id="UP000070544">
    <property type="component" value="Unassembled WGS sequence"/>
</dbReference>
<feature type="compositionally biased region" description="Basic and acidic residues" evidence="1">
    <location>
        <begin position="51"/>
        <end position="60"/>
    </location>
</feature>
<sequence length="1200" mass="133828">MVKAATGCLRGASGGALALSGVRHLSIVPARMGRMARGATTRQAHVSRFPETAKPKDGNESRMANPMSTPPPPPDMPSLTPRDEKLSKIKTLIGDGRLAEAAKTAIASSRPDVPPDQRLPREGIDIVLESFLRPAADAWVVDLKSPQTREDHSNSPDSETLGGSSDVAETRRAPRSLASSEDPSQVNEEWDGQKERPDDPQHKGRKPSRQASLPDPAKLNRALEFVRTVVLTCRTDPSSSTWSLLFDLCVVGHRTADLFDISLARWSQVAELTVDPASEYALDLLRDCEPLPWRSTDPTVGIITPFKEFATAPKSLHPNVMPLPILRRRARKAADAYLESPTIHNDPWISSNIYVSILRAGINPAPRTTTVLLRALSHPSRQAPPSALATFSSFSYRAWLATWKFVQHQIVTQSQAKKLTPLLDNPDRYCGGIRVKRKLWMDQASPVTIDAVSKLCSAASHAVSRGTPTKLTSDMISRIIRVTKEGKARPNGPGVSEKAKTTVALRGLYVATRRKDRDRMTQLLKYLQELGVFMGRDGKIERVVASARRRDGEQVEAAGFYKEGSNSIPERPVHFYHPTEKDFELPEANLELDVLDSLIAQRDWSGVRDWVARHGGAATATRPMTPEIDASTPSVFVPRRPATLTALLESLHRADLHPAATLLVRSAAAMTPSPLSTYTHISHALWLFSRGEDAEAFEAIRALNGALDGRAYHALVAVLVRRGRWDDALGLIREALWELGRGGSFGVGRFISDVLWAVSGGVGIGGVKSGTVTAVTGVSQLVISGGHVAAFRENPGPPEGRVEPDGTVLVRVEEAVQRMEEVLKLVRKTLGAVTDGAEAERKQIKGWRSRDTNLMVRMFARSTLEIVERERLAESRRMGGPLDDDMDQTDTVAEDSIYRMLDEEDEVLMEETADGTEEQTTPSIEPEYPPSAYYLAQIRELTDHASDRYHKFSFPAVRRFLWAISVASADPTTWTSVLEYLVSRELKMEDRWAEMASQGVALRAIRSSFVGDAVRRTILDLGEEERWTALLRLWMLVKRCEVRHWKAAEETKEVKVEEENPPYPLMHYVLGDPEWAHTNFFSPLLMTMGRHESAVGHVHWMIRSCMQGPHPYPLSPDTYLLFVRLLGRHAMWGDLLDACTYWLMDFAQKRRFEVLPITIIGREHLDDIVTEAHKILEDAERTRELATLRSWWDEHRIDLR</sequence>
<name>A0A138ZY58_GONPJ</name>
<dbReference type="AlphaFoldDB" id="A0A138ZY58"/>
<accession>A0A138ZY58</accession>
<organism evidence="2 3">
    <name type="scientific">Gonapodya prolifera (strain JEL478)</name>
    <name type="common">Monoblepharis prolifera</name>
    <dbReference type="NCBI Taxonomy" id="1344416"/>
    <lineage>
        <taxon>Eukaryota</taxon>
        <taxon>Fungi</taxon>
        <taxon>Fungi incertae sedis</taxon>
        <taxon>Chytridiomycota</taxon>
        <taxon>Chytridiomycota incertae sedis</taxon>
        <taxon>Monoblepharidomycetes</taxon>
        <taxon>Monoblepharidales</taxon>
        <taxon>Gonapodyaceae</taxon>
        <taxon>Gonapodya</taxon>
    </lineage>
</organism>
<reference evidence="2 3" key="1">
    <citation type="journal article" date="2015" name="Genome Biol. Evol.">
        <title>Phylogenomic analyses indicate that early fungi evolved digesting cell walls of algal ancestors of land plants.</title>
        <authorList>
            <person name="Chang Y."/>
            <person name="Wang S."/>
            <person name="Sekimoto S."/>
            <person name="Aerts A.L."/>
            <person name="Choi C."/>
            <person name="Clum A."/>
            <person name="LaButti K.M."/>
            <person name="Lindquist E.A."/>
            <person name="Yee Ngan C."/>
            <person name="Ohm R.A."/>
            <person name="Salamov A.A."/>
            <person name="Grigoriev I.V."/>
            <person name="Spatafora J.W."/>
            <person name="Berbee M.L."/>
        </authorList>
    </citation>
    <scope>NUCLEOTIDE SEQUENCE [LARGE SCALE GENOMIC DNA]</scope>
    <source>
        <strain evidence="2 3">JEL478</strain>
    </source>
</reference>
<feature type="region of interest" description="Disordered" evidence="1">
    <location>
        <begin position="145"/>
        <end position="216"/>
    </location>
</feature>
<feature type="compositionally biased region" description="Polar residues" evidence="1">
    <location>
        <begin position="177"/>
        <end position="187"/>
    </location>
</feature>
<evidence type="ECO:0000256" key="1">
    <source>
        <dbReference type="SAM" id="MobiDB-lite"/>
    </source>
</evidence>
<dbReference type="OrthoDB" id="10594613at2759"/>
<evidence type="ECO:0000313" key="2">
    <source>
        <dbReference type="EMBL" id="KXS09429.1"/>
    </source>
</evidence>
<dbReference type="EMBL" id="KQ965865">
    <property type="protein sequence ID" value="KXS09429.1"/>
    <property type="molecule type" value="Genomic_DNA"/>
</dbReference>
<proteinExistence type="predicted"/>
<evidence type="ECO:0000313" key="3">
    <source>
        <dbReference type="Proteomes" id="UP000070544"/>
    </source>
</evidence>
<keyword evidence="3" id="KW-1185">Reference proteome</keyword>
<protein>
    <submittedName>
        <fullName evidence="2">Uncharacterized protein</fullName>
    </submittedName>
</protein>
<feature type="compositionally biased region" description="Basic and acidic residues" evidence="1">
    <location>
        <begin position="191"/>
        <end position="202"/>
    </location>
</feature>
<gene>
    <name evidence="2" type="ORF">M427DRAFT_64161</name>
</gene>
<feature type="region of interest" description="Disordered" evidence="1">
    <location>
        <begin position="51"/>
        <end position="82"/>
    </location>
</feature>